<gene>
    <name evidence="9" type="ORF">CUN48_07085</name>
</gene>
<keyword evidence="1 4" id="KW-0349">Heme</keyword>
<evidence type="ECO:0000256" key="3">
    <source>
        <dbReference type="ARBA" id="ARBA00023004"/>
    </source>
</evidence>
<accession>A0A2M8QDD4</accession>
<keyword evidence="6" id="KW-0812">Transmembrane</keyword>
<evidence type="ECO:0000313" key="9">
    <source>
        <dbReference type="EMBL" id="PJF47762.1"/>
    </source>
</evidence>
<dbReference type="AlphaFoldDB" id="A0A2M8QDD4"/>
<dbReference type="EMBL" id="PGTN01000036">
    <property type="protein sequence ID" value="PJF47762.1"/>
    <property type="molecule type" value="Genomic_DNA"/>
</dbReference>
<feature type="signal peptide" evidence="7">
    <location>
        <begin position="1"/>
        <end position="28"/>
    </location>
</feature>
<feature type="chain" id="PRO_5014650371" description="Cytochrome c domain-containing protein" evidence="7">
    <location>
        <begin position="29"/>
        <end position="275"/>
    </location>
</feature>
<dbReference type="Pfam" id="PF00034">
    <property type="entry name" value="Cytochrom_C"/>
    <property type="match status" value="1"/>
</dbReference>
<evidence type="ECO:0000256" key="7">
    <source>
        <dbReference type="SAM" id="SignalP"/>
    </source>
</evidence>
<dbReference type="SUPFAM" id="SSF46626">
    <property type="entry name" value="Cytochrome c"/>
    <property type="match status" value="1"/>
</dbReference>
<keyword evidence="6" id="KW-1133">Transmembrane helix</keyword>
<dbReference type="InterPro" id="IPR009056">
    <property type="entry name" value="Cyt_c-like_dom"/>
</dbReference>
<feature type="transmembrane region" description="Helical" evidence="6">
    <location>
        <begin position="44"/>
        <end position="70"/>
    </location>
</feature>
<feature type="compositionally biased region" description="Polar residues" evidence="5">
    <location>
        <begin position="145"/>
        <end position="154"/>
    </location>
</feature>
<protein>
    <recommendedName>
        <fullName evidence="8">Cytochrome c domain-containing protein</fullName>
    </recommendedName>
</protein>
<keyword evidence="6" id="KW-0472">Membrane</keyword>
<dbReference type="GO" id="GO:0020037">
    <property type="term" value="F:heme binding"/>
    <property type="evidence" value="ECO:0007669"/>
    <property type="project" value="InterPro"/>
</dbReference>
<dbReference type="InterPro" id="IPR036909">
    <property type="entry name" value="Cyt_c-like_dom_sf"/>
</dbReference>
<reference evidence="9 10" key="1">
    <citation type="submission" date="2017-11" db="EMBL/GenBank/DDBJ databases">
        <title>Evolution of Phototrophy in the Chloroflexi Phylum Driven by Horizontal Gene Transfer.</title>
        <authorList>
            <person name="Ward L.M."/>
            <person name="Hemp J."/>
            <person name="Shih P.M."/>
            <person name="Mcglynn S.E."/>
            <person name="Fischer W."/>
        </authorList>
    </citation>
    <scope>NUCLEOTIDE SEQUENCE [LARGE SCALE GENOMIC DNA]</scope>
    <source>
        <strain evidence="9">JP3_7</strain>
    </source>
</reference>
<evidence type="ECO:0000256" key="5">
    <source>
        <dbReference type="SAM" id="MobiDB-lite"/>
    </source>
</evidence>
<proteinExistence type="predicted"/>
<dbReference type="GO" id="GO:0009055">
    <property type="term" value="F:electron transfer activity"/>
    <property type="evidence" value="ECO:0007669"/>
    <property type="project" value="InterPro"/>
</dbReference>
<evidence type="ECO:0000313" key="10">
    <source>
        <dbReference type="Proteomes" id="UP000230790"/>
    </source>
</evidence>
<evidence type="ECO:0000256" key="6">
    <source>
        <dbReference type="SAM" id="Phobius"/>
    </source>
</evidence>
<dbReference type="Gene3D" id="1.10.760.10">
    <property type="entry name" value="Cytochrome c-like domain"/>
    <property type="match status" value="1"/>
</dbReference>
<comment type="caution">
    <text evidence="9">The sequence shown here is derived from an EMBL/GenBank/DDBJ whole genome shotgun (WGS) entry which is preliminary data.</text>
</comment>
<dbReference type="GO" id="GO:0046872">
    <property type="term" value="F:metal ion binding"/>
    <property type="evidence" value="ECO:0007669"/>
    <property type="project" value="UniProtKB-KW"/>
</dbReference>
<evidence type="ECO:0000256" key="4">
    <source>
        <dbReference type="PROSITE-ProRule" id="PRU00433"/>
    </source>
</evidence>
<keyword evidence="2 4" id="KW-0479">Metal-binding</keyword>
<organism evidence="9 10">
    <name type="scientific">Candidatus Thermofonsia Clade 3 bacterium</name>
    <dbReference type="NCBI Taxonomy" id="2364212"/>
    <lineage>
        <taxon>Bacteria</taxon>
        <taxon>Bacillati</taxon>
        <taxon>Chloroflexota</taxon>
        <taxon>Candidatus Thermofontia</taxon>
        <taxon>Candidatus Thermofonsia Clade 3</taxon>
    </lineage>
</organism>
<feature type="region of interest" description="Disordered" evidence="5">
    <location>
        <begin position="145"/>
        <end position="173"/>
    </location>
</feature>
<feature type="domain" description="Cytochrome c" evidence="8">
    <location>
        <begin position="176"/>
        <end position="271"/>
    </location>
</feature>
<dbReference type="PROSITE" id="PS51007">
    <property type="entry name" value="CYTC"/>
    <property type="match status" value="1"/>
</dbReference>
<evidence type="ECO:0000256" key="2">
    <source>
        <dbReference type="ARBA" id="ARBA00022723"/>
    </source>
</evidence>
<sequence>MTSSMALKWRTLVAAVVAMLIGADAAFAASPAQLGGGSAVFDNLIFVVIGGMLMALLASVAGGVVIAVLASSVSRFFRRNLPTDEEMAELRDELRAVDQRRLRPIRFEIGPNAEPFVFSAIGFVACLIIFSLGLSAMPQPVRGESLSQSETARPTASAALPKEGDFGKITDGLPAGDPERGERLFNTAGCVGCHSQKKGERLVGPSFYNLWNIAQTRVPGMSAREYLYQSIVDPNAYIVEGYQAGLMQQNYAAILSPQQMADLLAWIEARHKDEP</sequence>
<name>A0A2M8QDD4_9CHLR</name>
<keyword evidence="7" id="KW-0732">Signal</keyword>
<feature type="transmembrane region" description="Helical" evidence="6">
    <location>
        <begin position="116"/>
        <end position="137"/>
    </location>
</feature>
<evidence type="ECO:0000259" key="8">
    <source>
        <dbReference type="PROSITE" id="PS51007"/>
    </source>
</evidence>
<evidence type="ECO:0000256" key="1">
    <source>
        <dbReference type="ARBA" id="ARBA00022617"/>
    </source>
</evidence>
<keyword evidence="3 4" id="KW-0408">Iron</keyword>
<dbReference type="Proteomes" id="UP000230790">
    <property type="component" value="Unassembled WGS sequence"/>
</dbReference>